<dbReference type="AlphaFoldDB" id="A0A8S1EIW8"/>
<gene>
    <name evidence="1" type="ORF">CBOVIS_LOCUS2600</name>
</gene>
<organism evidence="1 2">
    <name type="scientific">Caenorhabditis bovis</name>
    <dbReference type="NCBI Taxonomy" id="2654633"/>
    <lineage>
        <taxon>Eukaryota</taxon>
        <taxon>Metazoa</taxon>
        <taxon>Ecdysozoa</taxon>
        <taxon>Nematoda</taxon>
        <taxon>Chromadorea</taxon>
        <taxon>Rhabditida</taxon>
        <taxon>Rhabditina</taxon>
        <taxon>Rhabditomorpha</taxon>
        <taxon>Rhabditoidea</taxon>
        <taxon>Rhabditidae</taxon>
        <taxon>Peloderinae</taxon>
        <taxon>Caenorhabditis</taxon>
    </lineage>
</organism>
<protein>
    <submittedName>
        <fullName evidence="1">Uncharacterized protein</fullName>
    </submittedName>
</protein>
<dbReference type="Proteomes" id="UP000494206">
    <property type="component" value="Unassembled WGS sequence"/>
</dbReference>
<comment type="caution">
    <text evidence="1">The sequence shown here is derived from an EMBL/GenBank/DDBJ whole genome shotgun (WGS) entry which is preliminary data.</text>
</comment>
<dbReference type="EMBL" id="CADEPM010000002">
    <property type="protein sequence ID" value="CAB3399487.1"/>
    <property type="molecule type" value="Genomic_DNA"/>
</dbReference>
<evidence type="ECO:0000313" key="2">
    <source>
        <dbReference type="Proteomes" id="UP000494206"/>
    </source>
</evidence>
<reference evidence="1 2" key="1">
    <citation type="submission" date="2020-04" db="EMBL/GenBank/DDBJ databases">
        <authorList>
            <person name="Laetsch R D."/>
            <person name="Stevens L."/>
            <person name="Kumar S."/>
            <person name="Blaxter L. M."/>
        </authorList>
    </citation>
    <scope>NUCLEOTIDE SEQUENCE [LARGE SCALE GENOMIC DNA]</scope>
</reference>
<evidence type="ECO:0000313" key="1">
    <source>
        <dbReference type="EMBL" id="CAB3399487.1"/>
    </source>
</evidence>
<keyword evidence="2" id="KW-1185">Reference proteome</keyword>
<accession>A0A8S1EIW8</accession>
<proteinExistence type="predicted"/>
<sequence length="106" mass="12773">MDRILIDDELRDEIRSITQFAFDAFLFFEHMVSPYEVENEPSPYLVAIRSLTLSFLVMIYNRTFSGYIEPVMNSERLEEIRHSYELYREQISYFADLALWEIPLDF</sequence>
<name>A0A8S1EIW8_9PELO</name>